<keyword evidence="1" id="KW-1133">Transmembrane helix</keyword>
<reference evidence="3" key="2">
    <citation type="submission" date="2023-04" db="EMBL/GenBank/DDBJ databases">
        <authorList>
            <person name="Bruccoleri R.E."/>
            <person name="Oakeley E.J."/>
            <person name="Faust A.-M."/>
            <person name="Dessus-Babus S."/>
            <person name="Altorfer M."/>
            <person name="Burckhardt D."/>
            <person name="Oertli M."/>
            <person name="Naumann U."/>
            <person name="Petersen F."/>
            <person name="Wong J."/>
        </authorList>
    </citation>
    <scope>NUCLEOTIDE SEQUENCE</scope>
    <source>
        <strain evidence="3">GSM-AAB239-AS_SAM_17_03QT</strain>
        <tissue evidence="3">Leaf</tissue>
    </source>
</reference>
<gene>
    <name evidence="3" type="ORF">M6B38_329440</name>
    <name evidence="2" type="ORF">M6B38_340765</name>
</gene>
<dbReference type="Proteomes" id="UP001140949">
    <property type="component" value="Unassembled WGS sequence"/>
</dbReference>
<comment type="caution">
    <text evidence="3">The sequence shown here is derived from an EMBL/GenBank/DDBJ whole genome shotgun (WGS) entry which is preliminary data.</text>
</comment>
<evidence type="ECO:0000313" key="3">
    <source>
        <dbReference type="EMBL" id="KAJ6835948.1"/>
    </source>
</evidence>
<evidence type="ECO:0000313" key="2">
    <source>
        <dbReference type="EMBL" id="KAJ6833097.1"/>
    </source>
</evidence>
<name>A0AAX6H5N0_IRIPA</name>
<dbReference type="EMBL" id="JANAVB010012656">
    <property type="protein sequence ID" value="KAJ6835948.1"/>
    <property type="molecule type" value="Genomic_DNA"/>
</dbReference>
<keyword evidence="1" id="KW-0812">Transmembrane</keyword>
<accession>A0AAX6H5N0</accession>
<dbReference type="AlphaFoldDB" id="A0AAX6H5N0"/>
<feature type="transmembrane region" description="Helical" evidence="1">
    <location>
        <begin position="12"/>
        <end position="38"/>
    </location>
</feature>
<protein>
    <recommendedName>
        <fullName evidence="5">Secreted protein</fullName>
    </recommendedName>
</protein>
<keyword evidence="1" id="KW-0472">Membrane</keyword>
<evidence type="ECO:0000256" key="1">
    <source>
        <dbReference type="SAM" id="Phobius"/>
    </source>
</evidence>
<reference evidence="3" key="1">
    <citation type="journal article" date="2023" name="GigaByte">
        <title>Genome assembly of the bearded iris, Iris pallida Lam.</title>
        <authorList>
            <person name="Bruccoleri R.E."/>
            <person name="Oakeley E.J."/>
            <person name="Faust A.M.E."/>
            <person name="Altorfer M."/>
            <person name="Dessus-Babus S."/>
            <person name="Burckhardt D."/>
            <person name="Oertli M."/>
            <person name="Naumann U."/>
            <person name="Petersen F."/>
            <person name="Wong J."/>
        </authorList>
    </citation>
    <scope>NUCLEOTIDE SEQUENCE</scope>
    <source>
        <strain evidence="3">GSM-AAB239-AS_SAM_17_03QT</strain>
    </source>
</reference>
<organism evidence="3 4">
    <name type="scientific">Iris pallida</name>
    <name type="common">Sweet iris</name>
    <dbReference type="NCBI Taxonomy" id="29817"/>
    <lineage>
        <taxon>Eukaryota</taxon>
        <taxon>Viridiplantae</taxon>
        <taxon>Streptophyta</taxon>
        <taxon>Embryophyta</taxon>
        <taxon>Tracheophyta</taxon>
        <taxon>Spermatophyta</taxon>
        <taxon>Magnoliopsida</taxon>
        <taxon>Liliopsida</taxon>
        <taxon>Asparagales</taxon>
        <taxon>Iridaceae</taxon>
        <taxon>Iridoideae</taxon>
        <taxon>Irideae</taxon>
        <taxon>Iris</taxon>
    </lineage>
</organism>
<proteinExistence type="predicted"/>
<evidence type="ECO:0000313" key="4">
    <source>
        <dbReference type="Proteomes" id="UP001140949"/>
    </source>
</evidence>
<keyword evidence="4" id="KW-1185">Reference proteome</keyword>
<dbReference type="EMBL" id="JANAVB010015400">
    <property type="protein sequence ID" value="KAJ6833097.1"/>
    <property type="molecule type" value="Genomic_DNA"/>
</dbReference>
<evidence type="ECO:0008006" key="5">
    <source>
        <dbReference type="Google" id="ProtNLM"/>
    </source>
</evidence>
<sequence length="118" mass="14070">MKSFPPPLFSILLIFLNLSLLPFSFSLLFTVAFLSWTLEWERGYRHHRWQGVCHHHNVSSISEVRSARGCHHHRRRRHHCYLGHFSPSFRHLPFNSASSFFSFFYILSRFIGIIDQII</sequence>